<dbReference type="Proteomes" id="UP000325004">
    <property type="component" value="Chromosome"/>
</dbReference>
<evidence type="ECO:0000256" key="1">
    <source>
        <dbReference type="SAM" id="MobiDB-lite"/>
    </source>
</evidence>
<accession>A0A5C0UFD8</accession>
<keyword evidence="4" id="KW-1185">Reference proteome</keyword>
<organism evidence="3 4">
    <name type="scientific">Candidatus Cytomitobacter primus</name>
    <dbReference type="NCBI Taxonomy" id="2066024"/>
    <lineage>
        <taxon>Bacteria</taxon>
        <taxon>Pseudomonadati</taxon>
        <taxon>Pseudomonadota</taxon>
        <taxon>Alphaproteobacteria</taxon>
        <taxon>Holosporales</taxon>
        <taxon>Holosporaceae</taxon>
        <taxon>Candidatus Cytomitobacter</taxon>
    </lineage>
</organism>
<dbReference type="OrthoDB" id="9795421at2"/>
<dbReference type="Gene3D" id="3.10.350.10">
    <property type="entry name" value="LysM domain"/>
    <property type="match status" value="1"/>
</dbReference>
<dbReference type="RefSeq" id="WP_148971546.1">
    <property type="nucleotide sequence ID" value="NZ_CP043316.1"/>
</dbReference>
<dbReference type="CDD" id="cd00118">
    <property type="entry name" value="LysM"/>
    <property type="match status" value="1"/>
</dbReference>
<dbReference type="AlphaFoldDB" id="A0A5C0UFD8"/>
<dbReference type="SMART" id="SM00257">
    <property type="entry name" value="LysM"/>
    <property type="match status" value="1"/>
</dbReference>
<dbReference type="EMBL" id="CP043316">
    <property type="protein sequence ID" value="QEK38430.1"/>
    <property type="molecule type" value="Genomic_DNA"/>
</dbReference>
<sequence length="278" mass="31614">MKFLYLIALLLLGCEEEKVKFITVQEHETLDIIAANYNVNTKHLIKKNQLKHPYSLKPGQKLMFSEFEVNSKILHQSDQEQNGAEQNNILNLNKINSIDNVGIDEDLKNELDDEIKKNEQSIKSEEIMRRQNSKNNAESKAKQKAIKQLKQSEQPKSVEVKILFPVMNGSIDTSLPFSQKHGKRRDGVFILSHGKVLAPYDGTIAFVDKANNSIYIKHDVGNLSWLITCSNLSSIFVEKGDTVKQGEPIGQSSGSIFIRIWNGREYINPENINYKKTV</sequence>
<dbReference type="Pfam" id="PF01551">
    <property type="entry name" value="Peptidase_M23"/>
    <property type="match status" value="1"/>
</dbReference>
<feature type="domain" description="LysM" evidence="2">
    <location>
        <begin position="20"/>
        <end position="64"/>
    </location>
</feature>
<evidence type="ECO:0000313" key="4">
    <source>
        <dbReference type="Proteomes" id="UP000325004"/>
    </source>
</evidence>
<dbReference type="InterPro" id="IPR036779">
    <property type="entry name" value="LysM_dom_sf"/>
</dbReference>
<dbReference type="PANTHER" id="PTHR21666:SF270">
    <property type="entry name" value="MUREIN HYDROLASE ACTIVATOR ENVC"/>
    <property type="match status" value="1"/>
</dbReference>
<dbReference type="Pfam" id="PF01476">
    <property type="entry name" value="LysM"/>
    <property type="match status" value="1"/>
</dbReference>
<evidence type="ECO:0000313" key="3">
    <source>
        <dbReference type="EMBL" id="QEK38430.1"/>
    </source>
</evidence>
<dbReference type="InterPro" id="IPR050570">
    <property type="entry name" value="Cell_wall_metabolism_enzyme"/>
</dbReference>
<dbReference type="PANTHER" id="PTHR21666">
    <property type="entry name" value="PEPTIDASE-RELATED"/>
    <property type="match status" value="1"/>
</dbReference>
<dbReference type="InterPro" id="IPR016047">
    <property type="entry name" value="M23ase_b-sheet_dom"/>
</dbReference>
<dbReference type="GO" id="GO:0004222">
    <property type="term" value="F:metalloendopeptidase activity"/>
    <property type="evidence" value="ECO:0007669"/>
    <property type="project" value="TreeGrafter"/>
</dbReference>
<dbReference type="SUPFAM" id="SSF51261">
    <property type="entry name" value="Duplicated hybrid motif"/>
    <property type="match status" value="1"/>
</dbReference>
<dbReference type="Gene3D" id="2.70.70.10">
    <property type="entry name" value="Glucose Permease (Domain IIA)"/>
    <property type="match status" value="1"/>
</dbReference>
<dbReference type="KEGG" id="cpri:FZC34_00655"/>
<gene>
    <name evidence="3" type="ORF">FZC34_00655</name>
</gene>
<evidence type="ECO:0000259" key="2">
    <source>
        <dbReference type="PROSITE" id="PS51782"/>
    </source>
</evidence>
<protein>
    <submittedName>
        <fullName evidence="3">Peptidoglycan DD-metalloendopeptidase family protein</fullName>
    </submittedName>
</protein>
<proteinExistence type="predicted"/>
<dbReference type="SUPFAM" id="SSF54106">
    <property type="entry name" value="LysM domain"/>
    <property type="match status" value="1"/>
</dbReference>
<dbReference type="InterPro" id="IPR011055">
    <property type="entry name" value="Dup_hybrid_motif"/>
</dbReference>
<name>A0A5C0UFD8_9PROT</name>
<reference evidence="3 4" key="1">
    <citation type="submission" date="2019-08" db="EMBL/GenBank/DDBJ databases">
        <title>Highly reduced genomes of protist endosymbionts show evolutionary convergence.</title>
        <authorList>
            <person name="George E."/>
            <person name="Husnik F."/>
            <person name="Tashyreva D."/>
            <person name="Prokopchuk G."/>
            <person name="Horak A."/>
            <person name="Kwong W.K."/>
            <person name="Lukes J."/>
            <person name="Keeling P.J."/>
        </authorList>
    </citation>
    <scope>NUCLEOTIDE SEQUENCE [LARGE SCALE GENOMIC DNA]</scope>
    <source>
        <strain evidence="3">1604LC</strain>
    </source>
</reference>
<dbReference type="CDD" id="cd12797">
    <property type="entry name" value="M23_peptidase"/>
    <property type="match status" value="1"/>
</dbReference>
<dbReference type="InterPro" id="IPR018392">
    <property type="entry name" value="LysM"/>
</dbReference>
<dbReference type="PROSITE" id="PS51782">
    <property type="entry name" value="LYSM"/>
    <property type="match status" value="1"/>
</dbReference>
<feature type="region of interest" description="Disordered" evidence="1">
    <location>
        <begin position="122"/>
        <end position="151"/>
    </location>
</feature>